<proteinExistence type="predicted"/>
<dbReference type="EMBL" id="BARS01045712">
    <property type="protein sequence ID" value="GAG35771.1"/>
    <property type="molecule type" value="Genomic_DNA"/>
</dbReference>
<feature type="non-terminal residue" evidence="1">
    <location>
        <position position="49"/>
    </location>
</feature>
<dbReference type="AlphaFoldDB" id="X0YG17"/>
<accession>X0YG17</accession>
<reference evidence="1" key="1">
    <citation type="journal article" date="2014" name="Front. Microbiol.">
        <title>High frequency of phylogenetically diverse reductive dehalogenase-homologous genes in deep subseafloor sedimentary metagenomes.</title>
        <authorList>
            <person name="Kawai M."/>
            <person name="Futagami T."/>
            <person name="Toyoda A."/>
            <person name="Takaki Y."/>
            <person name="Nishi S."/>
            <person name="Hori S."/>
            <person name="Arai W."/>
            <person name="Tsubouchi T."/>
            <person name="Morono Y."/>
            <person name="Uchiyama I."/>
            <person name="Ito T."/>
            <person name="Fujiyama A."/>
            <person name="Inagaki F."/>
            <person name="Takami H."/>
        </authorList>
    </citation>
    <scope>NUCLEOTIDE SEQUENCE</scope>
    <source>
        <strain evidence="1">Expedition CK06-06</strain>
    </source>
</reference>
<gene>
    <name evidence="1" type="ORF">S01H1_68908</name>
</gene>
<sequence>MITYLIKRLLFAIPVLLVTAVLVFSALHLAGGDPVMLLVPANAPKETRE</sequence>
<evidence type="ECO:0008006" key="2">
    <source>
        <dbReference type="Google" id="ProtNLM"/>
    </source>
</evidence>
<evidence type="ECO:0000313" key="1">
    <source>
        <dbReference type="EMBL" id="GAG35771.1"/>
    </source>
</evidence>
<protein>
    <recommendedName>
        <fullName evidence="2">ABC transporter permease</fullName>
    </recommendedName>
</protein>
<comment type="caution">
    <text evidence="1">The sequence shown here is derived from an EMBL/GenBank/DDBJ whole genome shotgun (WGS) entry which is preliminary data.</text>
</comment>
<organism evidence="1">
    <name type="scientific">marine sediment metagenome</name>
    <dbReference type="NCBI Taxonomy" id="412755"/>
    <lineage>
        <taxon>unclassified sequences</taxon>
        <taxon>metagenomes</taxon>
        <taxon>ecological metagenomes</taxon>
    </lineage>
</organism>
<name>X0YG17_9ZZZZ</name>